<protein>
    <submittedName>
        <fullName evidence="1">Uncharacterized protein</fullName>
    </submittedName>
</protein>
<organism evidence="1 2">
    <name type="scientific">Solanum commersonii</name>
    <name type="common">Commerson's wild potato</name>
    <name type="synonym">Commerson's nightshade</name>
    <dbReference type="NCBI Taxonomy" id="4109"/>
    <lineage>
        <taxon>Eukaryota</taxon>
        <taxon>Viridiplantae</taxon>
        <taxon>Streptophyta</taxon>
        <taxon>Embryophyta</taxon>
        <taxon>Tracheophyta</taxon>
        <taxon>Spermatophyta</taxon>
        <taxon>Magnoliopsida</taxon>
        <taxon>eudicotyledons</taxon>
        <taxon>Gunneridae</taxon>
        <taxon>Pentapetalae</taxon>
        <taxon>asterids</taxon>
        <taxon>lamiids</taxon>
        <taxon>Solanales</taxon>
        <taxon>Solanaceae</taxon>
        <taxon>Solanoideae</taxon>
        <taxon>Solaneae</taxon>
        <taxon>Solanum</taxon>
    </lineage>
</organism>
<comment type="caution">
    <text evidence="1">The sequence shown here is derived from an EMBL/GenBank/DDBJ whole genome shotgun (WGS) entry which is preliminary data.</text>
</comment>
<dbReference type="AlphaFoldDB" id="A0A9J5Y299"/>
<gene>
    <name evidence="1" type="ORF">H5410_035223</name>
</gene>
<evidence type="ECO:0000313" key="2">
    <source>
        <dbReference type="Proteomes" id="UP000824120"/>
    </source>
</evidence>
<dbReference type="PANTHER" id="PTHR47076:SF1">
    <property type="entry name" value="NHL DOMAIN PROTEIN"/>
    <property type="match status" value="1"/>
</dbReference>
<keyword evidence="2" id="KW-1185">Reference proteome</keyword>
<evidence type="ECO:0000313" key="1">
    <source>
        <dbReference type="EMBL" id="KAG5593991.1"/>
    </source>
</evidence>
<dbReference type="Proteomes" id="UP000824120">
    <property type="component" value="Chromosome 7"/>
</dbReference>
<reference evidence="1 2" key="1">
    <citation type="submission" date="2020-09" db="EMBL/GenBank/DDBJ databases">
        <title>De no assembly of potato wild relative species, Solanum commersonii.</title>
        <authorList>
            <person name="Cho K."/>
        </authorList>
    </citation>
    <scope>NUCLEOTIDE SEQUENCE [LARGE SCALE GENOMIC DNA]</scope>
    <source>
        <strain evidence="1">LZ3.2</strain>
        <tissue evidence="1">Leaf</tissue>
    </source>
</reference>
<dbReference type="PANTHER" id="PTHR47076">
    <property type="entry name" value="NHL DOMAIN PROTEIN"/>
    <property type="match status" value="1"/>
</dbReference>
<name>A0A9J5Y299_SOLCO</name>
<sequence>MMNNTYSPIRETAQEGTESYFHEEPSSIWCACFRFPCFPSTQKEGEANSLLQERENRDSWIVKNMKELKEYSELVAGPKWKNLVRKIGKYCNPKKSSAKTTQFQYDSDSYALNFDNGGGDVREDDDGLLRNFSSRFAAPFSGFVANNNSNNNPNKNAELLLDLGFSRHEVGRLNFKFV</sequence>
<accession>A0A9J5Y299</accession>
<dbReference type="OrthoDB" id="1934748at2759"/>
<dbReference type="EMBL" id="JACXVP010000007">
    <property type="protein sequence ID" value="KAG5593991.1"/>
    <property type="molecule type" value="Genomic_DNA"/>
</dbReference>
<proteinExistence type="predicted"/>